<evidence type="ECO:0000313" key="2">
    <source>
        <dbReference type="Proteomes" id="UP000007077"/>
    </source>
</evidence>
<accession>E4PK54</accession>
<name>E4PK54_MARAH</name>
<dbReference type="AlphaFoldDB" id="E4PK54"/>
<protein>
    <submittedName>
        <fullName evidence="1">Uncharacterized protein</fullName>
    </submittedName>
</protein>
<gene>
    <name evidence="1" type="ordered locus">HP15_222</name>
</gene>
<evidence type="ECO:0000313" key="1">
    <source>
        <dbReference type="EMBL" id="ADP95986.1"/>
    </source>
</evidence>
<dbReference type="EMBL" id="CP001978">
    <property type="protein sequence ID" value="ADP95986.1"/>
    <property type="molecule type" value="Genomic_DNA"/>
</dbReference>
<reference evidence="1 2" key="1">
    <citation type="journal article" date="2010" name="Stand. Genomic Sci.">
        <title>Complete genome sequence of Marinobacter adhaerens type strain (HP15), a diatom-interacting marine microorganism.</title>
        <authorList>
            <person name="Gardes A."/>
            <person name="Kaeppel E."/>
            <person name="Shehzad A."/>
            <person name="Seebah S."/>
            <person name="Teeling H."/>
            <person name="Yarza P."/>
            <person name="Glockner F.O."/>
            <person name="Grossart H.P."/>
            <person name="Ullrich M.S."/>
        </authorList>
    </citation>
    <scope>NUCLEOTIDE SEQUENCE [LARGE SCALE GENOMIC DNA]</scope>
    <source>
        <strain evidence="2">DSM 23420 / HP15</strain>
    </source>
</reference>
<proteinExistence type="predicted"/>
<sequence length="38" mass="4233">MIFIRFGSSYPMAAVPRNRFSLESIPGVFAGETSKPDR</sequence>
<reference evidence="2" key="2">
    <citation type="submission" date="2010-02" db="EMBL/GenBank/DDBJ databases">
        <title>Complete genome sequence of Marinobacter adhaerens type strain (HP15).</title>
        <authorList>
            <person name="Gaerdes A.A.M."/>
            <person name="Kaeppel E."/>
            <person name="Shezad A."/>
            <person name="Seebah S."/>
            <person name="Teeling H."/>
            <person name="Yarza P."/>
            <person name="Gloeckner F.O."/>
            <person name="Ullrich M.S."/>
        </authorList>
    </citation>
    <scope>NUCLEOTIDE SEQUENCE [LARGE SCALE GENOMIC DNA]</scope>
    <source>
        <strain evidence="2">DSM 23420 / HP15</strain>
    </source>
</reference>
<organism evidence="1 2">
    <name type="scientific">Marinobacter adhaerens (strain DSM 23420 / HP15)</name>
    <dbReference type="NCBI Taxonomy" id="225937"/>
    <lineage>
        <taxon>Bacteria</taxon>
        <taxon>Pseudomonadati</taxon>
        <taxon>Pseudomonadota</taxon>
        <taxon>Gammaproteobacteria</taxon>
        <taxon>Pseudomonadales</taxon>
        <taxon>Marinobacteraceae</taxon>
        <taxon>Marinobacter</taxon>
    </lineage>
</organism>
<dbReference type="KEGG" id="mad:HP15_222"/>
<dbReference type="Proteomes" id="UP000007077">
    <property type="component" value="Chromosome"/>
</dbReference>
<dbReference type="HOGENOM" id="CLU_3329816_0_0_6"/>